<dbReference type="RefSeq" id="WP_356957911.1">
    <property type="nucleotide sequence ID" value="NZ_JBEYBD010000011.1"/>
</dbReference>
<accession>A0ABV2WRD5</accession>
<keyword evidence="2" id="KW-1185">Reference proteome</keyword>
<reference evidence="1 2" key="1">
    <citation type="submission" date="2024-06" db="EMBL/GenBank/DDBJ databases">
        <title>The Natural Products Discovery Center: Release of the First 8490 Sequenced Strains for Exploring Actinobacteria Biosynthetic Diversity.</title>
        <authorList>
            <person name="Kalkreuter E."/>
            <person name="Kautsar S.A."/>
            <person name="Yang D."/>
            <person name="Bader C.D."/>
            <person name="Teijaro C.N."/>
            <person name="Fluegel L."/>
            <person name="Davis C.M."/>
            <person name="Simpson J.R."/>
            <person name="Lauterbach L."/>
            <person name="Steele A.D."/>
            <person name="Gui C."/>
            <person name="Meng S."/>
            <person name="Li G."/>
            <person name="Viehrig K."/>
            <person name="Ye F."/>
            <person name="Su P."/>
            <person name="Kiefer A.F."/>
            <person name="Nichols A."/>
            <person name="Cepeda A.J."/>
            <person name="Yan W."/>
            <person name="Fan B."/>
            <person name="Jiang Y."/>
            <person name="Adhikari A."/>
            <person name="Zheng C.-J."/>
            <person name="Schuster L."/>
            <person name="Cowan T.M."/>
            <person name="Smanski M.J."/>
            <person name="Chevrette M.G."/>
            <person name="De Carvalho L.P.S."/>
            <person name="Shen B."/>
        </authorList>
    </citation>
    <scope>NUCLEOTIDE SEQUENCE [LARGE SCALE GENOMIC DNA]</scope>
    <source>
        <strain evidence="1 2">NPDC019708</strain>
    </source>
</reference>
<dbReference type="Proteomes" id="UP001550628">
    <property type="component" value="Unassembled WGS sequence"/>
</dbReference>
<comment type="caution">
    <text evidence="1">The sequence shown here is derived from an EMBL/GenBank/DDBJ whole genome shotgun (WGS) entry which is preliminary data.</text>
</comment>
<protein>
    <submittedName>
        <fullName evidence="1">Uncharacterized protein</fullName>
    </submittedName>
</protein>
<gene>
    <name evidence="1" type="ORF">ABZ510_16470</name>
</gene>
<organism evidence="1 2">
    <name type="scientific">Nocardia rhamnosiphila</name>
    <dbReference type="NCBI Taxonomy" id="426716"/>
    <lineage>
        <taxon>Bacteria</taxon>
        <taxon>Bacillati</taxon>
        <taxon>Actinomycetota</taxon>
        <taxon>Actinomycetes</taxon>
        <taxon>Mycobacteriales</taxon>
        <taxon>Nocardiaceae</taxon>
        <taxon>Nocardia</taxon>
    </lineage>
</organism>
<evidence type="ECO:0000313" key="2">
    <source>
        <dbReference type="Proteomes" id="UP001550628"/>
    </source>
</evidence>
<name>A0ABV2WRD5_9NOCA</name>
<proteinExistence type="predicted"/>
<dbReference type="EMBL" id="JBEYBF010000010">
    <property type="protein sequence ID" value="MEU1953452.1"/>
    <property type="molecule type" value="Genomic_DNA"/>
</dbReference>
<sequence length="113" mass="12030">MYVGLTPTGQFEIHEPDDFGRLSIVAISGHEPSEVINALVAAGLAVAGSSPTAIELDVAVLRASARSARAVSSVEADWEQSFDAMLEYARRKGWYTPSTNTVAVHIAWPDGDS</sequence>
<evidence type="ECO:0000313" key="1">
    <source>
        <dbReference type="EMBL" id="MEU1953452.1"/>
    </source>
</evidence>